<dbReference type="EMBL" id="AZBU02000001">
    <property type="protein sequence ID" value="TMS39754.1"/>
    <property type="molecule type" value="Genomic_DNA"/>
</dbReference>
<keyword evidence="1" id="KW-0812">Transmembrane</keyword>
<reference evidence="2" key="3">
    <citation type="journal article" date="2019" name="G3 (Bethesda)">
        <title>Hybrid Assembly of the Genome of the Entomopathogenic Nematode Steinernema carpocapsae Identifies the X-Chromosome.</title>
        <authorList>
            <person name="Serra L."/>
            <person name="Macchietto M."/>
            <person name="Macias-Munoz A."/>
            <person name="McGill C.J."/>
            <person name="Rodriguez I.M."/>
            <person name="Rodriguez B."/>
            <person name="Murad R."/>
            <person name="Mortazavi A."/>
        </authorList>
    </citation>
    <scope>NUCLEOTIDE SEQUENCE [LARGE SCALE GENOMIC DNA]</scope>
    <source>
        <strain evidence="2">ALL</strain>
    </source>
</reference>
<comment type="caution">
    <text evidence="2">The sequence shown here is derived from an EMBL/GenBank/DDBJ whole genome shotgun (WGS) entry which is preliminary data.</text>
</comment>
<keyword evidence="1" id="KW-1133">Transmembrane helix</keyword>
<organism evidence="2">
    <name type="scientific">Steinernema carpocapsae</name>
    <name type="common">Entomopathogenic nematode</name>
    <dbReference type="NCBI Taxonomy" id="34508"/>
    <lineage>
        <taxon>Eukaryota</taxon>
        <taxon>Metazoa</taxon>
        <taxon>Ecdysozoa</taxon>
        <taxon>Nematoda</taxon>
        <taxon>Chromadorea</taxon>
        <taxon>Rhabditida</taxon>
        <taxon>Tylenchina</taxon>
        <taxon>Panagrolaimomorpha</taxon>
        <taxon>Strongyloidoidea</taxon>
        <taxon>Steinernematidae</taxon>
        <taxon>Steinernema</taxon>
    </lineage>
</organism>
<feature type="transmembrane region" description="Helical" evidence="1">
    <location>
        <begin position="80"/>
        <end position="103"/>
    </location>
</feature>
<evidence type="ECO:0000313" key="2">
    <source>
        <dbReference type="EMBL" id="TMS39754.1"/>
    </source>
</evidence>
<dbReference type="AlphaFoldDB" id="A0A4U8V312"/>
<gene>
    <name evidence="2" type="ORF">L596_006235</name>
</gene>
<accession>A0A4U8V312</accession>
<reference evidence="2" key="1">
    <citation type="submission" date="2013-11" db="EMBL/GenBank/DDBJ databases">
        <authorList>
            <person name="Sternberg P."/>
            <person name="Dillman A."/>
            <person name="Macchietto M."/>
        </authorList>
    </citation>
    <scope>NUCLEOTIDE SEQUENCE</scope>
    <source>
        <strain evidence="2">ALL</strain>
    </source>
</reference>
<keyword evidence="1" id="KW-0472">Membrane</keyword>
<name>A0A4U8V312_STECR</name>
<protein>
    <submittedName>
        <fullName evidence="2">Uncharacterized protein</fullName>
    </submittedName>
</protein>
<reference evidence="2" key="2">
    <citation type="journal article" date="2015" name="Genome Biol.">
        <title>Comparative genomics of Steinernema reveals deeply conserved gene regulatory networks.</title>
        <authorList>
            <person name="Dillman A.R."/>
            <person name="Macchietto M."/>
            <person name="Porter C.F."/>
            <person name="Rogers A."/>
            <person name="Williams B."/>
            <person name="Antoshechkin I."/>
            <person name="Lee M.M."/>
            <person name="Goodwin Z."/>
            <person name="Lu X."/>
            <person name="Lewis E.E."/>
            <person name="Goodrich-Blair H."/>
            <person name="Stock S.P."/>
            <person name="Adams B.J."/>
            <person name="Sternberg P.W."/>
            <person name="Mortazavi A."/>
        </authorList>
    </citation>
    <scope>NUCLEOTIDE SEQUENCE [LARGE SCALE GENOMIC DNA]</scope>
    <source>
        <strain evidence="2">ALL</strain>
    </source>
</reference>
<proteinExistence type="predicted"/>
<sequence>MTICCPSASAAAGKCFGQRKQIYAFALRFSGGASRSLSVLCYLCFCCPLLRLILHLTTREQLQLIGLAERELYEIRSTRALMLLHCLRTVLGYFLTFLLMLTFRLM</sequence>
<evidence type="ECO:0000256" key="1">
    <source>
        <dbReference type="SAM" id="Phobius"/>
    </source>
</evidence>